<dbReference type="RefSeq" id="WP_213366994.1">
    <property type="nucleotide sequence ID" value="NZ_BSFM01000006.1"/>
</dbReference>
<sequence length="267" mass="27538">MTAESQVSAAPSIRAPFRLDGRVALVTGSARGLGFEMAKALAQAGARVTINGRDHGRLAAAAQALAAATGCEVETAAFDVADLAAASAALAALHARHGRLDILVNNVGARDRRALENFTAEEAERLLATDLLAPMLLARQAAGYMAAQGHGRLIAVTSIAGQVANRNDPVYTAAKAGLTGLMRALAVDYARDGVTSNAIAPGMFATETNQGLVHDAAFSAFVDVRVPMGRWGRPHEIGAAAVFLASDEASFVNGHVLTVDGGQTVRM</sequence>
<dbReference type="Proteomes" id="UP001143330">
    <property type="component" value="Unassembled WGS sequence"/>
</dbReference>
<dbReference type="InterPro" id="IPR002347">
    <property type="entry name" value="SDR_fam"/>
</dbReference>
<name>A0A9W6N9G1_9HYPH</name>
<keyword evidence="3" id="KW-1185">Reference proteome</keyword>
<evidence type="ECO:0000313" key="3">
    <source>
        <dbReference type="Proteomes" id="UP001143330"/>
    </source>
</evidence>
<dbReference type="EMBL" id="BSFM01000006">
    <property type="protein sequence ID" value="GLK83409.1"/>
    <property type="molecule type" value="Genomic_DNA"/>
</dbReference>
<comment type="caution">
    <text evidence="2">The sequence shown here is derived from an EMBL/GenBank/DDBJ whole genome shotgun (WGS) entry which is preliminary data.</text>
</comment>
<comment type="similarity">
    <text evidence="1">Belongs to the short-chain dehydrogenases/reductases (SDR) family.</text>
</comment>
<dbReference type="NCBIfam" id="NF004778">
    <property type="entry name" value="PRK06124.1"/>
    <property type="match status" value="1"/>
</dbReference>
<evidence type="ECO:0000313" key="2">
    <source>
        <dbReference type="EMBL" id="GLK83409.1"/>
    </source>
</evidence>
<dbReference type="PRINTS" id="PR00080">
    <property type="entry name" value="SDRFAMILY"/>
</dbReference>
<dbReference type="FunFam" id="3.40.50.720:FF:000084">
    <property type="entry name" value="Short-chain dehydrogenase reductase"/>
    <property type="match status" value="1"/>
</dbReference>
<organism evidence="2 3">
    <name type="scientific">Ancylobacter defluvii</name>
    <dbReference type="NCBI Taxonomy" id="1282440"/>
    <lineage>
        <taxon>Bacteria</taxon>
        <taxon>Pseudomonadati</taxon>
        <taxon>Pseudomonadota</taxon>
        <taxon>Alphaproteobacteria</taxon>
        <taxon>Hyphomicrobiales</taxon>
        <taxon>Xanthobacteraceae</taxon>
        <taxon>Ancylobacter</taxon>
    </lineage>
</organism>
<reference evidence="2" key="2">
    <citation type="submission" date="2023-01" db="EMBL/GenBank/DDBJ databases">
        <authorList>
            <person name="Sun Q."/>
            <person name="Evtushenko L."/>
        </authorList>
    </citation>
    <scope>NUCLEOTIDE SEQUENCE</scope>
    <source>
        <strain evidence="2">VKM B-2789</strain>
    </source>
</reference>
<gene>
    <name evidence="2" type="ORF">GCM10017653_14780</name>
</gene>
<dbReference type="PRINTS" id="PR00081">
    <property type="entry name" value="GDHRDH"/>
</dbReference>
<protein>
    <submittedName>
        <fullName evidence="2">Gluconate 5-dehydrogenase</fullName>
    </submittedName>
</protein>
<proteinExistence type="inferred from homology"/>
<dbReference type="PROSITE" id="PS00061">
    <property type="entry name" value="ADH_SHORT"/>
    <property type="match status" value="1"/>
</dbReference>
<evidence type="ECO:0000256" key="1">
    <source>
        <dbReference type="ARBA" id="ARBA00006484"/>
    </source>
</evidence>
<dbReference type="AlphaFoldDB" id="A0A9W6N9G1"/>
<dbReference type="Gene3D" id="3.40.50.720">
    <property type="entry name" value="NAD(P)-binding Rossmann-like Domain"/>
    <property type="match status" value="1"/>
</dbReference>
<reference evidence="2" key="1">
    <citation type="journal article" date="2014" name="Int. J. Syst. Evol. Microbiol.">
        <title>Complete genome sequence of Corynebacterium casei LMG S-19264T (=DSM 44701T), isolated from a smear-ripened cheese.</title>
        <authorList>
            <consortium name="US DOE Joint Genome Institute (JGI-PGF)"/>
            <person name="Walter F."/>
            <person name="Albersmeier A."/>
            <person name="Kalinowski J."/>
            <person name="Ruckert C."/>
        </authorList>
    </citation>
    <scope>NUCLEOTIDE SEQUENCE</scope>
    <source>
        <strain evidence="2">VKM B-2789</strain>
    </source>
</reference>
<dbReference type="PANTHER" id="PTHR42879:SF2">
    <property type="entry name" value="3-OXOACYL-[ACYL-CARRIER-PROTEIN] REDUCTASE FABG"/>
    <property type="match status" value="1"/>
</dbReference>
<dbReference type="InterPro" id="IPR050259">
    <property type="entry name" value="SDR"/>
</dbReference>
<dbReference type="GO" id="GO:0032787">
    <property type="term" value="P:monocarboxylic acid metabolic process"/>
    <property type="evidence" value="ECO:0007669"/>
    <property type="project" value="UniProtKB-ARBA"/>
</dbReference>
<accession>A0A9W6N9G1</accession>
<dbReference type="InterPro" id="IPR036291">
    <property type="entry name" value="NAD(P)-bd_dom_sf"/>
</dbReference>
<dbReference type="PANTHER" id="PTHR42879">
    <property type="entry name" value="3-OXOACYL-(ACYL-CARRIER-PROTEIN) REDUCTASE"/>
    <property type="match status" value="1"/>
</dbReference>
<dbReference type="Pfam" id="PF13561">
    <property type="entry name" value="adh_short_C2"/>
    <property type="match status" value="1"/>
</dbReference>
<dbReference type="InterPro" id="IPR020904">
    <property type="entry name" value="Sc_DH/Rdtase_CS"/>
</dbReference>
<dbReference type="SUPFAM" id="SSF51735">
    <property type="entry name" value="NAD(P)-binding Rossmann-fold domains"/>
    <property type="match status" value="1"/>
</dbReference>